<organism evidence="1 2">
    <name type="scientific">Dermatophagoides pteronyssinus</name>
    <name type="common">European house dust mite</name>
    <dbReference type="NCBI Taxonomy" id="6956"/>
    <lineage>
        <taxon>Eukaryota</taxon>
        <taxon>Metazoa</taxon>
        <taxon>Ecdysozoa</taxon>
        <taxon>Arthropoda</taxon>
        <taxon>Chelicerata</taxon>
        <taxon>Arachnida</taxon>
        <taxon>Acari</taxon>
        <taxon>Acariformes</taxon>
        <taxon>Sarcoptiformes</taxon>
        <taxon>Astigmata</taxon>
        <taxon>Psoroptidia</taxon>
        <taxon>Analgoidea</taxon>
        <taxon>Pyroglyphidae</taxon>
        <taxon>Dermatophagoidinae</taxon>
        <taxon>Dermatophagoides</taxon>
    </lineage>
</organism>
<comment type="caution">
    <text evidence="1">The sequence shown here is derived from an EMBL/GenBank/DDBJ whole genome shotgun (WGS) entry which is preliminary data.</text>
</comment>
<name>A0ABQ8J834_DERPT</name>
<proteinExistence type="predicted"/>
<evidence type="ECO:0000313" key="2">
    <source>
        <dbReference type="Proteomes" id="UP000887458"/>
    </source>
</evidence>
<gene>
    <name evidence="1" type="ORF">DERP_004072</name>
</gene>
<protein>
    <submittedName>
        <fullName evidence="1">Uncharacterized protein</fullName>
    </submittedName>
</protein>
<accession>A0ABQ8J834</accession>
<reference evidence="1 2" key="2">
    <citation type="journal article" date="2022" name="Mol. Biol. Evol.">
        <title>Comparative Genomics Reveals Insights into the Divergent Evolution of Astigmatic Mites and Household Pest Adaptations.</title>
        <authorList>
            <person name="Xiong Q."/>
            <person name="Wan A.T."/>
            <person name="Liu X."/>
            <person name="Fung C.S."/>
            <person name="Xiao X."/>
            <person name="Malainual N."/>
            <person name="Hou J."/>
            <person name="Wang L."/>
            <person name="Wang M."/>
            <person name="Yang K.Y."/>
            <person name="Cui Y."/>
            <person name="Leung E.L."/>
            <person name="Nong W."/>
            <person name="Shin S.K."/>
            <person name="Au S.W."/>
            <person name="Jeong K.Y."/>
            <person name="Chew F.T."/>
            <person name="Hui J.H."/>
            <person name="Leung T.F."/>
            <person name="Tungtrongchitr A."/>
            <person name="Zhong N."/>
            <person name="Liu Z."/>
            <person name="Tsui S.K."/>
        </authorList>
    </citation>
    <scope>NUCLEOTIDE SEQUENCE [LARGE SCALE GENOMIC DNA]</scope>
    <source>
        <strain evidence="1">Derp</strain>
    </source>
</reference>
<dbReference type="Proteomes" id="UP000887458">
    <property type="component" value="Unassembled WGS sequence"/>
</dbReference>
<sequence>MSLSYKLCWQSISSFQLIHSMVLDNVFAVAAAKMFIRLFADFLVTRTYGSHIFSGTLIDNDRIDDYDDHSVTVPAES</sequence>
<keyword evidence="2" id="KW-1185">Reference proteome</keyword>
<evidence type="ECO:0000313" key="1">
    <source>
        <dbReference type="EMBL" id="KAH9418746.1"/>
    </source>
</evidence>
<reference evidence="1 2" key="1">
    <citation type="journal article" date="2018" name="J. Allergy Clin. Immunol.">
        <title>High-quality assembly of Dermatophagoides pteronyssinus genome and transcriptome reveals a wide range of novel allergens.</title>
        <authorList>
            <person name="Liu X.Y."/>
            <person name="Yang K.Y."/>
            <person name="Wang M.Q."/>
            <person name="Kwok J.S."/>
            <person name="Zeng X."/>
            <person name="Yang Z."/>
            <person name="Xiao X.J."/>
            <person name="Lau C.P."/>
            <person name="Li Y."/>
            <person name="Huang Z.M."/>
            <person name="Ba J.G."/>
            <person name="Yim A.K."/>
            <person name="Ouyang C.Y."/>
            <person name="Ngai S.M."/>
            <person name="Chan T.F."/>
            <person name="Leung E.L."/>
            <person name="Liu L."/>
            <person name="Liu Z.G."/>
            <person name="Tsui S.K."/>
        </authorList>
    </citation>
    <scope>NUCLEOTIDE SEQUENCE [LARGE SCALE GENOMIC DNA]</scope>
    <source>
        <strain evidence="1">Derp</strain>
    </source>
</reference>
<dbReference type="EMBL" id="NJHN03000062">
    <property type="protein sequence ID" value="KAH9418746.1"/>
    <property type="molecule type" value="Genomic_DNA"/>
</dbReference>